<gene>
    <name evidence="5" type="ORF">C7A10_27820</name>
</gene>
<evidence type="ECO:0000256" key="2">
    <source>
        <dbReference type="ARBA" id="ARBA00023276"/>
    </source>
</evidence>
<accession>A0A2T0HPX5</accession>
<reference evidence="5 6" key="1">
    <citation type="submission" date="2018-03" db="EMBL/GenBank/DDBJ databases">
        <title>Blue discolouration in mozzarella cheese caused by Pseudomonas fluorescens.</title>
        <authorList>
            <person name="Chiesa F."/>
            <person name="Dalmasso A."/>
            <person name="Lomonaco S."/>
        </authorList>
    </citation>
    <scope>NUCLEOTIDE SEQUENCE [LARGE SCALE GENOMIC DNA]</scope>
    <source>
        <strain evidence="5 6">11293</strain>
    </source>
</reference>
<dbReference type="InterPro" id="IPR015943">
    <property type="entry name" value="WD40/YVTN_repeat-like_dom_sf"/>
</dbReference>
<dbReference type="GO" id="GO:0015979">
    <property type="term" value="P:photosynthesis"/>
    <property type="evidence" value="ECO:0007669"/>
    <property type="project" value="UniProtKB-KW"/>
</dbReference>
<feature type="signal peptide" evidence="3">
    <location>
        <begin position="1"/>
        <end position="27"/>
    </location>
</feature>
<evidence type="ECO:0000313" key="6">
    <source>
        <dbReference type="Proteomes" id="UP000239731"/>
    </source>
</evidence>
<evidence type="ECO:0000256" key="1">
    <source>
        <dbReference type="ARBA" id="ARBA00022531"/>
    </source>
</evidence>
<keyword evidence="3" id="KW-0732">Signal</keyword>
<keyword evidence="2" id="KW-0604">Photosystem II</keyword>
<dbReference type="GO" id="GO:0009523">
    <property type="term" value="C:photosystem II"/>
    <property type="evidence" value="ECO:0007669"/>
    <property type="project" value="UniProtKB-KW"/>
</dbReference>
<protein>
    <submittedName>
        <fullName evidence="5">Glycosyl hydrolase</fullName>
    </submittedName>
</protein>
<proteinExistence type="predicted"/>
<dbReference type="CDD" id="cd15482">
    <property type="entry name" value="Sialidase_non-viral"/>
    <property type="match status" value="1"/>
</dbReference>
<dbReference type="Proteomes" id="UP000239731">
    <property type="component" value="Unassembled WGS sequence"/>
</dbReference>
<organism evidence="5 6">
    <name type="scientific">Pseudomonas fluorescens</name>
    <dbReference type="NCBI Taxonomy" id="294"/>
    <lineage>
        <taxon>Bacteria</taxon>
        <taxon>Pseudomonadati</taxon>
        <taxon>Pseudomonadota</taxon>
        <taxon>Gammaproteobacteria</taxon>
        <taxon>Pseudomonadales</taxon>
        <taxon>Pseudomonadaceae</taxon>
        <taxon>Pseudomonas</taxon>
    </lineage>
</organism>
<dbReference type="Pfam" id="PF14870">
    <property type="entry name" value="PSII_BNR"/>
    <property type="match status" value="1"/>
</dbReference>
<evidence type="ECO:0000313" key="5">
    <source>
        <dbReference type="EMBL" id="PRW85145.1"/>
    </source>
</evidence>
<dbReference type="SUPFAM" id="SSF110296">
    <property type="entry name" value="Oligoxyloglucan reducing end-specific cellobiohydrolase"/>
    <property type="match status" value="1"/>
</dbReference>
<keyword evidence="5" id="KW-0378">Hydrolase</keyword>
<feature type="chain" id="PRO_5015417214" evidence="3">
    <location>
        <begin position="28"/>
        <end position="326"/>
    </location>
</feature>
<dbReference type="AlphaFoldDB" id="A0A2T0HPX5"/>
<dbReference type="RefSeq" id="WP_070413565.1">
    <property type="nucleotide sequence ID" value="NZ_PVUH01000026.1"/>
</dbReference>
<dbReference type="Gene3D" id="2.130.10.10">
    <property type="entry name" value="YVTN repeat-like/Quinoprotein amine dehydrogenase"/>
    <property type="match status" value="2"/>
</dbReference>
<feature type="domain" description="Photosynthesis system II assembly factor Ycf48/Hcf136-like" evidence="4">
    <location>
        <begin position="81"/>
        <end position="164"/>
    </location>
</feature>
<comment type="caution">
    <text evidence="5">The sequence shown here is derived from an EMBL/GenBank/DDBJ whole genome shotgun (WGS) entry which is preliminary data.</text>
</comment>
<name>A0A2T0HPX5_PSEFL</name>
<keyword evidence="1" id="KW-0602">Photosynthesis</keyword>
<dbReference type="InterPro" id="IPR028203">
    <property type="entry name" value="PSII_CF48-like_dom"/>
</dbReference>
<dbReference type="EMBL" id="PVUH01000026">
    <property type="protein sequence ID" value="PRW85145.1"/>
    <property type="molecule type" value="Genomic_DNA"/>
</dbReference>
<evidence type="ECO:0000256" key="3">
    <source>
        <dbReference type="SAM" id="SignalP"/>
    </source>
</evidence>
<dbReference type="PANTHER" id="PTHR47199">
    <property type="entry name" value="PHOTOSYSTEM II STABILITY/ASSEMBLY FACTOR HCF136, CHLOROPLASTIC"/>
    <property type="match status" value="1"/>
</dbReference>
<dbReference type="PANTHER" id="PTHR47199:SF2">
    <property type="entry name" value="PHOTOSYSTEM II STABILITY_ASSEMBLY FACTOR HCF136, CHLOROPLASTIC"/>
    <property type="match status" value="1"/>
</dbReference>
<dbReference type="GO" id="GO:0016787">
    <property type="term" value="F:hydrolase activity"/>
    <property type="evidence" value="ECO:0007669"/>
    <property type="project" value="UniProtKB-KW"/>
</dbReference>
<sequence>MKTLFKRQARVLAIGTVVIMVSASSFADIVGPLEPTPATISPIATQAAMLAATWAGQRAVSVGDNGTILLSDNHGASFQQAQSVPVSSTLTGVSFTDDKHGWVVGHWGAILATVDGGEQWQIQRLALTEDRPLFAVHFFDIKQGLAVGLWSLVLTTQDGGKTWTEQKPNPMDKSLSDLNLLSLFPDIKGGVYATSERGRLLHSTDAGRSWDYLDTGYEGSLWCGRQLVDGTLLVGGQRGTMLRSEDDGKTWVRVPIGRKSSITSIDVSGREVIAVGLDGLQMKSLDGGHTFTDIAAPNRESLTAALATEDGKWLLFSRHGIVHQVE</sequence>
<evidence type="ECO:0000259" key="4">
    <source>
        <dbReference type="Pfam" id="PF14870"/>
    </source>
</evidence>